<dbReference type="AlphaFoldDB" id="A0A1D8RAF2"/>
<organism evidence="9">
    <name type="scientific">Acanthoeca spectabilis</name>
    <dbReference type="NCBI Taxonomy" id="81533"/>
    <lineage>
        <taxon>Eukaryota</taxon>
        <taxon>Choanoflagellata</taxon>
        <taxon>Acanthoecida</taxon>
        <taxon>Acanthoecidae</taxon>
        <taxon>Acanthoeca</taxon>
    </lineage>
</organism>
<evidence type="ECO:0000256" key="7">
    <source>
        <dbReference type="SAM" id="Phobius"/>
    </source>
</evidence>
<sequence length="792" mass="86891">QPPGVSYGNVWPPCSVLDSGGLVYATMGRKGQEYAPLLPGGIASPPPRQYHRDRDSPAPALEDGVHNDLQDDYLDVAPAKKPSKTKEYKNLTNWEKFKYHTMVIAERFWGRKLRSIVLFLMLIIPAIAFAMEEEKCGGAGHGGQEECSELIPVSTGAVAGDEPPVSNVTIPSSYQFKYTEVTLTYKTSSSKINPNVTVTVMGCDDSTISSDAFDTWTIYGNQRAGIGPEYHKLYKSCSDAKADCPSMAGCTFAIALESNSIEGELVDPVAVEFEYHGVATAVDYEVVFAGLILMFVYFLIITELIHRTVAAMLGSFITLGVLSALNKRPPLSTIVLWIDFETLMLLFGMMIIVGVLAETGAFEFAAVKAYKYSKGKVWPLLTMLVMFSAVVSAFLDNVTTILLLTPVTIRMCNVIGLDPTPILLAEVIFSNIGGTATAVGDPPNVLIVSSKWNEVPGEQDITFMDLTIHLFCGVVFVTGICYLQLRFMYRNTIFNNPDSPMVAELKREIAIWTRTLRMQPRTTREEKSFCSKLEAKINELEMLIEEAESTETESWAETVREMELDAQIKDYDLFNNTCLVLTVVILLFFLHSVPGIHLDLGWIAVIGAMSLLLICGIQNIEELMMKVEWATLLFFGALFILMEGLSELGLISAIGSATADIIKDFPEDNRKAGAIVLILWVSALTSAFIDNIPFTAAMIPVIKSIASDPDVGVPMRPLVWALAFGACLGGNGTLIGASANVVMAGLAEQEGIPITFNRFFKLGFPVMLLSTFVAMIYLLICHVALEWDEPIM</sequence>
<keyword evidence="4 7" id="KW-1133">Transmembrane helix</keyword>
<dbReference type="CDD" id="cd01116">
    <property type="entry name" value="P_permease"/>
    <property type="match status" value="1"/>
</dbReference>
<evidence type="ECO:0000256" key="2">
    <source>
        <dbReference type="ARBA" id="ARBA00022448"/>
    </source>
</evidence>
<dbReference type="PANTHER" id="PTHR43568:SF1">
    <property type="entry name" value="P PROTEIN"/>
    <property type="match status" value="1"/>
</dbReference>
<dbReference type="GO" id="GO:0016020">
    <property type="term" value="C:membrane"/>
    <property type="evidence" value="ECO:0007669"/>
    <property type="project" value="UniProtKB-SubCell"/>
</dbReference>
<evidence type="ECO:0000256" key="6">
    <source>
        <dbReference type="SAM" id="MobiDB-lite"/>
    </source>
</evidence>
<evidence type="ECO:0000256" key="1">
    <source>
        <dbReference type="ARBA" id="ARBA00004141"/>
    </source>
</evidence>
<feature type="region of interest" description="Disordered" evidence="6">
    <location>
        <begin position="36"/>
        <end position="65"/>
    </location>
</feature>
<feature type="transmembrane region" description="Helical" evidence="7">
    <location>
        <begin position="573"/>
        <end position="594"/>
    </location>
</feature>
<keyword evidence="5 7" id="KW-0472">Membrane</keyword>
<comment type="subcellular location">
    <subcellularLocation>
        <location evidence="1">Membrane</location>
        <topology evidence="1">Multi-pass membrane protein</topology>
    </subcellularLocation>
</comment>
<protein>
    <submittedName>
        <fullName evidence="9">Pink-eyed dilution-like 2</fullName>
    </submittedName>
</protein>
<feature type="transmembrane region" description="Helical" evidence="7">
    <location>
        <begin position="466"/>
        <end position="485"/>
    </location>
</feature>
<keyword evidence="3 7" id="KW-0812">Transmembrane</keyword>
<dbReference type="EMBL" id="KU821754">
    <property type="protein sequence ID" value="AOW69281.1"/>
    <property type="molecule type" value="mRNA"/>
</dbReference>
<evidence type="ECO:0000256" key="4">
    <source>
        <dbReference type="ARBA" id="ARBA00022989"/>
    </source>
</evidence>
<name>A0A1D8RAF2_9EUKA</name>
<evidence type="ECO:0000256" key="5">
    <source>
        <dbReference type="ARBA" id="ARBA00023136"/>
    </source>
</evidence>
<feature type="transmembrane region" description="Helical" evidence="7">
    <location>
        <begin position="718"/>
        <end position="742"/>
    </location>
</feature>
<dbReference type="PANTHER" id="PTHR43568">
    <property type="entry name" value="P PROTEIN"/>
    <property type="match status" value="1"/>
</dbReference>
<accession>A0A1D8RAF2</accession>
<feature type="transmembrane region" description="Helical" evidence="7">
    <location>
        <begin position="377"/>
        <end position="395"/>
    </location>
</feature>
<feature type="domain" description="Citrate transporter-like" evidence="8">
    <location>
        <begin position="297"/>
        <end position="725"/>
    </location>
</feature>
<feature type="transmembrane region" description="Helical" evidence="7">
    <location>
        <begin position="674"/>
        <end position="697"/>
    </location>
</feature>
<feature type="transmembrane region" description="Helical" evidence="7">
    <location>
        <begin position="284"/>
        <end position="301"/>
    </location>
</feature>
<evidence type="ECO:0000313" key="9">
    <source>
        <dbReference type="EMBL" id="AOW69281.1"/>
    </source>
</evidence>
<feature type="transmembrane region" description="Helical" evidence="7">
    <location>
        <begin position="632"/>
        <end position="654"/>
    </location>
</feature>
<feature type="transmembrane region" description="Helical" evidence="7">
    <location>
        <begin position="762"/>
        <end position="785"/>
    </location>
</feature>
<keyword evidence="2" id="KW-0813">Transport</keyword>
<dbReference type="InterPro" id="IPR051475">
    <property type="entry name" value="Diverse_Ion_Transporter"/>
</dbReference>
<reference evidence="9" key="1">
    <citation type="journal article" date="2016" name="Mol. Biol. Evol.">
        <title>The Evolution of Silicon Transport in Eukaryotes.</title>
        <authorList>
            <person name="Marron A.O."/>
            <person name="Ratcliffe S."/>
            <person name="Wheeler G.L."/>
            <person name="Goldstein R.E."/>
            <person name="King N."/>
            <person name="Not F."/>
            <person name="de Vargas C."/>
            <person name="Richter D.J."/>
        </authorList>
    </citation>
    <scope>NUCLEOTIDE SEQUENCE</scope>
    <source>
        <strain evidence="9">ATCC PRA-387</strain>
    </source>
</reference>
<dbReference type="Pfam" id="PF03600">
    <property type="entry name" value="CitMHS"/>
    <property type="match status" value="1"/>
</dbReference>
<evidence type="ECO:0000256" key="3">
    <source>
        <dbReference type="ARBA" id="ARBA00022692"/>
    </source>
</evidence>
<feature type="non-terminal residue" evidence="9">
    <location>
        <position position="1"/>
    </location>
</feature>
<proteinExistence type="evidence at transcript level"/>
<feature type="transmembrane region" description="Helical" evidence="7">
    <location>
        <begin position="308"/>
        <end position="325"/>
    </location>
</feature>
<feature type="transmembrane region" description="Helical" evidence="7">
    <location>
        <begin position="345"/>
        <end position="365"/>
    </location>
</feature>
<evidence type="ECO:0000259" key="8">
    <source>
        <dbReference type="Pfam" id="PF03600"/>
    </source>
</evidence>
<feature type="transmembrane region" description="Helical" evidence="7">
    <location>
        <begin position="600"/>
        <end position="620"/>
    </location>
</feature>
<dbReference type="GO" id="GO:0055085">
    <property type="term" value="P:transmembrane transport"/>
    <property type="evidence" value="ECO:0007669"/>
    <property type="project" value="InterPro"/>
</dbReference>
<dbReference type="InterPro" id="IPR004680">
    <property type="entry name" value="Cit_transptr-like_dom"/>
</dbReference>